<gene>
    <name evidence="1" type="ORF">S01H4_37881</name>
</gene>
<dbReference type="AlphaFoldDB" id="X1E3Z0"/>
<comment type="caution">
    <text evidence="1">The sequence shown here is derived from an EMBL/GenBank/DDBJ whole genome shotgun (WGS) entry which is preliminary data.</text>
</comment>
<proteinExistence type="predicted"/>
<organism evidence="1">
    <name type="scientific">marine sediment metagenome</name>
    <dbReference type="NCBI Taxonomy" id="412755"/>
    <lineage>
        <taxon>unclassified sequences</taxon>
        <taxon>metagenomes</taxon>
        <taxon>ecological metagenomes</taxon>
    </lineage>
</organism>
<protein>
    <recommendedName>
        <fullName evidence="2">DUF1566 domain-containing protein</fullName>
    </recommendedName>
</protein>
<dbReference type="PROSITE" id="PS51257">
    <property type="entry name" value="PROKAR_LIPOPROTEIN"/>
    <property type="match status" value="1"/>
</dbReference>
<accession>X1E3Z0</accession>
<name>X1E3Z0_9ZZZZ</name>
<reference evidence="1" key="1">
    <citation type="journal article" date="2014" name="Front. Microbiol.">
        <title>High frequency of phylogenetically diverse reductive dehalogenase-homologous genes in deep subseafloor sedimentary metagenomes.</title>
        <authorList>
            <person name="Kawai M."/>
            <person name="Futagami T."/>
            <person name="Toyoda A."/>
            <person name="Takaki Y."/>
            <person name="Nishi S."/>
            <person name="Hori S."/>
            <person name="Arai W."/>
            <person name="Tsubouchi T."/>
            <person name="Morono Y."/>
            <person name="Uchiyama I."/>
            <person name="Ito T."/>
            <person name="Fujiyama A."/>
            <person name="Inagaki F."/>
            <person name="Takami H."/>
        </authorList>
    </citation>
    <scope>NUCLEOTIDE SEQUENCE</scope>
    <source>
        <strain evidence="1">Expedition CK06-06</strain>
    </source>
</reference>
<evidence type="ECO:0000313" key="1">
    <source>
        <dbReference type="EMBL" id="GAH03383.1"/>
    </source>
</evidence>
<sequence>MKRLGFVFIAVLTALIFTGCPGTGSDPTPDPVTYALGDPGPAGGWIFYIDEADEFSWDYLEAAPSDQSAPQVWIEGGETQTTENGNTLTAIGTGQANSDAIIAQTDHTGSAAKICLDYDDGTYSDWFLPSQYELNEMYTNLHDQVPAVGGFSNDDYGYWSSSEGSANSARVQYFYNGEQNVDVKSYALRVRAVRAF</sequence>
<dbReference type="EMBL" id="BART01020378">
    <property type="protein sequence ID" value="GAH03383.1"/>
    <property type="molecule type" value="Genomic_DNA"/>
</dbReference>
<evidence type="ECO:0008006" key="2">
    <source>
        <dbReference type="Google" id="ProtNLM"/>
    </source>
</evidence>